<dbReference type="Proteomes" id="UP001237642">
    <property type="component" value="Unassembled WGS sequence"/>
</dbReference>
<evidence type="ECO:0000313" key="1">
    <source>
        <dbReference type="EMBL" id="KAK1389839.1"/>
    </source>
</evidence>
<gene>
    <name evidence="1" type="ORF">POM88_018017</name>
</gene>
<protein>
    <submittedName>
        <fullName evidence="1">Uncharacterized protein</fullName>
    </submittedName>
</protein>
<keyword evidence="2" id="KW-1185">Reference proteome</keyword>
<dbReference type="AlphaFoldDB" id="A0AAD8MYI2"/>
<proteinExistence type="predicted"/>
<dbReference type="GO" id="GO:0005506">
    <property type="term" value="F:iron ion binding"/>
    <property type="evidence" value="ECO:0007669"/>
    <property type="project" value="InterPro"/>
</dbReference>
<reference evidence="1" key="1">
    <citation type="submission" date="2023-02" db="EMBL/GenBank/DDBJ databases">
        <title>Genome of toxic invasive species Heracleum sosnowskyi carries increased number of genes despite the absence of recent whole-genome duplications.</title>
        <authorList>
            <person name="Schelkunov M."/>
            <person name="Shtratnikova V."/>
            <person name="Makarenko M."/>
            <person name="Klepikova A."/>
            <person name="Omelchenko D."/>
            <person name="Novikova G."/>
            <person name="Obukhova E."/>
            <person name="Bogdanov V."/>
            <person name="Penin A."/>
            <person name="Logacheva M."/>
        </authorList>
    </citation>
    <scope>NUCLEOTIDE SEQUENCE</scope>
    <source>
        <strain evidence="1">Hsosn_3</strain>
        <tissue evidence="1">Leaf</tissue>
    </source>
</reference>
<comment type="caution">
    <text evidence="1">The sequence shown here is derived from an EMBL/GenBank/DDBJ whole genome shotgun (WGS) entry which is preliminary data.</text>
</comment>
<organism evidence="1 2">
    <name type="scientific">Heracleum sosnowskyi</name>
    <dbReference type="NCBI Taxonomy" id="360622"/>
    <lineage>
        <taxon>Eukaryota</taxon>
        <taxon>Viridiplantae</taxon>
        <taxon>Streptophyta</taxon>
        <taxon>Embryophyta</taxon>
        <taxon>Tracheophyta</taxon>
        <taxon>Spermatophyta</taxon>
        <taxon>Magnoliopsida</taxon>
        <taxon>eudicotyledons</taxon>
        <taxon>Gunneridae</taxon>
        <taxon>Pentapetalae</taxon>
        <taxon>asterids</taxon>
        <taxon>campanulids</taxon>
        <taxon>Apiales</taxon>
        <taxon>Apiaceae</taxon>
        <taxon>Apioideae</taxon>
        <taxon>apioid superclade</taxon>
        <taxon>Tordylieae</taxon>
        <taxon>Tordyliinae</taxon>
        <taxon>Heracleum</taxon>
    </lineage>
</organism>
<sequence>MLKHSLLSKIDKCIRHHINGWNGKIIDIQQRIEEMAYFVSFSQIFNIESTSSAYDLLMSKFNKLTLGTIQVIFETSRLASVVNGVLRKTVEDVELNGMCLK</sequence>
<evidence type="ECO:0000313" key="2">
    <source>
        <dbReference type="Proteomes" id="UP001237642"/>
    </source>
</evidence>
<dbReference type="SUPFAM" id="SSF48264">
    <property type="entry name" value="Cytochrome P450"/>
    <property type="match status" value="1"/>
</dbReference>
<name>A0AAD8MYI2_9APIA</name>
<accession>A0AAD8MYI2</accession>
<reference evidence="1" key="2">
    <citation type="submission" date="2023-05" db="EMBL/GenBank/DDBJ databases">
        <authorList>
            <person name="Schelkunov M.I."/>
        </authorList>
    </citation>
    <scope>NUCLEOTIDE SEQUENCE</scope>
    <source>
        <strain evidence="1">Hsosn_3</strain>
        <tissue evidence="1">Leaf</tissue>
    </source>
</reference>
<dbReference type="EMBL" id="JAUIZM010000004">
    <property type="protein sequence ID" value="KAK1389839.1"/>
    <property type="molecule type" value="Genomic_DNA"/>
</dbReference>
<dbReference type="InterPro" id="IPR036396">
    <property type="entry name" value="Cyt_P450_sf"/>
</dbReference>
<dbReference type="GO" id="GO:0004497">
    <property type="term" value="F:monooxygenase activity"/>
    <property type="evidence" value="ECO:0007669"/>
    <property type="project" value="InterPro"/>
</dbReference>
<dbReference type="GO" id="GO:0016705">
    <property type="term" value="F:oxidoreductase activity, acting on paired donors, with incorporation or reduction of molecular oxygen"/>
    <property type="evidence" value="ECO:0007669"/>
    <property type="project" value="InterPro"/>
</dbReference>
<dbReference type="GO" id="GO:0020037">
    <property type="term" value="F:heme binding"/>
    <property type="evidence" value="ECO:0007669"/>
    <property type="project" value="InterPro"/>
</dbReference>